<name>A0A4C1TR61_EUMVA</name>
<reference evidence="2 3" key="1">
    <citation type="journal article" date="2019" name="Commun. Biol.">
        <title>The bagworm genome reveals a unique fibroin gene that provides high tensile strength.</title>
        <authorList>
            <person name="Kono N."/>
            <person name="Nakamura H."/>
            <person name="Ohtoshi R."/>
            <person name="Tomita M."/>
            <person name="Numata K."/>
            <person name="Arakawa K."/>
        </authorList>
    </citation>
    <scope>NUCLEOTIDE SEQUENCE [LARGE SCALE GENOMIC DNA]</scope>
</reference>
<dbReference type="PANTHER" id="PTHR21131">
    <property type="entry name" value="SERINE-TYPE ENDOPEPTIDASE INHIBITOR"/>
    <property type="match status" value="1"/>
</dbReference>
<dbReference type="SUPFAM" id="SSF100895">
    <property type="entry name" value="Kazal-type serine protease inhibitors"/>
    <property type="match status" value="1"/>
</dbReference>
<organism evidence="2 3">
    <name type="scientific">Eumeta variegata</name>
    <name type="common">Bagworm moth</name>
    <name type="synonym">Eumeta japonica</name>
    <dbReference type="NCBI Taxonomy" id="151549"/>
    <lineage>
        <taxon>Eukaryota</taxon>
        <taxon>Metazoa</taxon>
        <taxon>Ecdysozoa</taxon>
        <taxon>Arthropoda</taxon>
        <taxon>Hexapoda</taxon>
        <taxon>Insecta</taxon>
        <taxon>Pterygota</taxon>
        <taxon>Neoptera</taxon>
        <taxon>Endopterygota</taxon>
        <taxon>Lepidoptera</taxon>
        <taxon>Glossata</taxon>
        <taxon>Ditrysia</taxon>
        <taxon>Tineoidea</taxon>
        <taxon>Psychidae</taxon>
        <taxon>Oiketicinae</taxon>
        <taxon>Eumeta</taxon>
    </lineage>
</organism>
<sequence length="134" mass="15517">MSQTESSHHEPFPLIQGWLRAANERCYRCDDRVQDRSFNARRGTGDCFDLTKLKYHRLLRQLVETVELHENEITYNVIRVLVTILAFLSVSWARSCVCVRDFKPVCGRNGQTYSNSCEMACDGQTLKHMGACRR</sequence>
<dbReference type="Proteomes" id="UP000299102">
    <property type="component" value="Unassembled WGS sequence"/>
</dbReference>
<proteinExistence type="predicted"/>
<dbReference type="Pfam" id="PF00050">
    <property type="entry name" value="Kazal_1"/>
    <property type="match status" value="1"/>
</dbReference>
<evidence type="ECO:0000313" key="3">
    <source>
        <dbReference type="Proteomes" id="UP000299102"/>
    </source>
</evidence>
<dbReference type="PANTHER" id="PTHR21131:SF0">
    <property type="entry name" value="GEO10195P1-RELATED"/>
    <property type="match status" value="1"/>
</dbReference>
<evidence type="ECO:0000313" key="2">
    <source>
        <dbReference type="EMBL" id="GBP16473.1"/>
    </source>
</evidence>
<dbReference type="AlphaFoldDB" id="A0A4C1TR61"/>
<dbReference type="EMBL" id="BGZK01000079">
    <property type="protein sequence ID" value="GBP16473.1"/>
    <property type="molecule type" value="Genomic_DNA"/>
</dbReference>
<dbReference type="SMART" id="SM00280">
    <property type="entry name" value="KAZAL"/>
    <property type="match status" value="1"/>
</dbReference>
<dbReference type="OrthoDB" id="328123at2759"/>
<dbReference type="InterPro" id="IPR036058">
    <property type="entry name" value="Kazal_dom_sf"/>
</dbReference>
<keyword evidence="3" id="KW-1185">Reference proteome</keyword>
<accession>A0A4C1TR61</accession>
<evidence type="ECO:0000259" key="1">
    <source>
        <dbReference type="PROSITE" id="PS51465"/>
    </source>
</evidence>
<gene>
    <name evidence="2" type="ORF">EVAR_10046_1</name>
</gene>
<feature type="domain" description="Kazal-like" evidence="1">
    <location>
        <begin position="90"/>
        <end position="134"/>
    </location>
</feature>
<comment type="caution">
    <text evidence="2">The sequence shown here is derived from an EMBL/GenBank/DDBJ whole genome shotgun (WGS) entry which is preliminary data.</text>
</comment>
<dbReference type="Gene3D" id="3.30.60.30">
    <property type="match status" value="1"/>
</dbReference>
<dbReference type="InterPro" id="IPR053265">
    <property type="entry name" value="Serpin"/>
</dbReference>
<dbReference type="InterPro" id="IPR002350">
    <property type="entry name" value="Kazal_dom"/>
</dbReference>
<protein>
    <submittedName>
        <fullName evidence="2">Leech-derived tryptase inhibitor C</fullName>
    </submittedName>
</protein>
<dbReference type="PROSITE" id="PS51465">
    <property type="entry name" value="KAZAL_2"/>
    <property type="match status" value="1"/>
</dbReference>
<dbReference type="PROSITE" id="PS00282">
    <property type="entry name" value="KAZAL_1"/>
    <property type="match status" value="1"/>
</dbReference>
<dbReference type="CDD" id="cd00104">
    <property type="entry name" value="KAZAL_FS"/>
    <property type="match status" value="1"/>
</dbReference>